<evidence type="ECO:0000313" key="5">
    <source>
        <dbReference type="Proteomes" id="UP001150925"/>
    </source>
</evidence>
<feature type="compositionally biased region" description="Polar residues" evidence="1">
    <location>
        <begin position="312"/>
        <end position="340"/>
    </location>
</feature>
<dbReference type="EMBL" id="JANBPY010000001">
    <property type="protein sequence ID" value="KAJ1970277.1"/>
    <property type="molecule type" value="Genomic_DNA"/>
</dbReference>
<keyword evidence="3" id="KW-0732">Signal</keyword>
<feature type="transmembrane region" description="Helical" evidence="2">
    <location>
        <begin position="241"/>
        <end position="269"/>
    </location>
</feature>
<evidence type="ECO:0000256" key="2">
    <source>
        <dbReference type="SAM" id="Phobius"/>
    </source>
</evidence>
<sequence>MSSPVVLLVTLLLSWVMLARGDVYECRDCFISPQLPVVNLETYGFDTGGQLELSFANLVYESSESNISDLNNVYFYIIPESSTSLFEHAVSDSGGNYCNLRSFLSPTFNASLADILDNHNVEAKRYPALPQVQYRFTQPAVYQMFLMHCGNRSLSLNLVMKRFNVDSDDHVTHLELGYTDTPLVYQVFGFYIWPVVVVLWGINYFYYREQGVQALHLFLGFVNLSGWDITRTYLTLAEWRAVVGIGAFVALADTYYIITKTAALFTLLVLHTTKWFYLFGNFTHVASVLTLYTERLASQLSESNLLHDPPSTRLTSGVSMGDSRATSMTNSPAQRSTRASSVDPRVSVARTTMSASRARMQPTGEHILQCYLAKLTMLREVSQFILLTVFFQIAITLLGHFLLLETRFSVFVGLSEGITLIQLGVLNFWLRARVGEKLAVPYPSIHGIRVETFAASLAAPILTLSLPQWWSLPQWTFWRRTPVTVDWHLQALHLTSPSPQRSVPP</sequence>
<feature type="signal peptide" evidence="3">
    <location>
        <begin position="1"/>
        <end position="21"/>
    </location>
</feature>
<keyword evidence="2" id="KW-0812">Transmembrane</keyword>
<evidence type="ECO:0000313" key="4">
    <source>
        <dbReference type="EMBL" id="KAJ1970277.1"/>
    </source>
</evidence>
<gene>
    <name evidence="4" type="ORF">IWQ62_000004</name>
</gene>
<dbReference type="AlphaFoldDB" id="A0A9W8EAK5"/>
<keyword evidence="2" id="KW-0472">Membrane</keyword>
<comment type="caution">
    <text evidence="4">The sequence shown here is derived from an EMBL/GenBank/DDBJ whole genome shotgun (WGS) entry which is preliminary data.</text>
</comment>
<evidence type="ECO:0000256" key="1">
    <source>
        <dbReference type="SAM" id="MobiDB-lite"/>
    </source>
</evidence>
<evidence type="ECO:0000256" key="3">
    <source>
        <dbReference type="SAM" id="SignalP"/>
    </source>
</evidence>
<organism evidence="4 5">
    <name type="scientific">Dispira parvispora</name>
    <dbReference type="NCBI Taxonomy" id="1520584"/>
    <lineage>
        <taxon>Eukaryota</taxon>
        <taxon>Fungi</taxon>
        <taxon>Fungi incertae sedis</taxon>
        <taxon>Zoopagomycota</taxon>
        <taxon>Kickxellomycotina</taxon>
        <taxon>Dimargaritomycetes</taxon>
        <taxon>Dimargaritales</taxon>
        <taxon>Dimargaritaceae</taxon>
        <taxon>Dispira</taxon>
    </lineage>
</organism>
<feature type="transmembrane region" description="Helical" evidence="2">
    <location>
        <begin position="410"/>
        <end position="430"/>
    </location>
</feature>
<reference evidence="4" key="1">
    <citation type="submission" date="2022-07" db="EMBL/GenBank/DDBJ databases">
        <title>Phylogenomic reconstructions and comparative analyses of Kickxellomycotina fungi.</title>
        <authorList>
            <person name="Reynolds N.K."/>
            <person name="Stajich J.E."/>
            <person name="Barry K."/>
            <person name="Grigoriev I.V."/>
            <person name="Crous P."/>
            <person name="Smith M.E."/>
        </authorList>
    </citation>
    <scope>NUCLEOTIDE SEQUENCE</scope>
    <source>
        <strain evidence="4">RSA 1196</strain>
    </source>
</reference>
<feature type="transmembrane region" description="Helical" evidence="2">
    <location>
        <begin position="384"/>
        <end position="404"/>
    </location>
</feature>
<dbReference type="OrthoDB" id="5582377at2759"/>
<accession>A0A9W8EAK5</accession>
<keyword evidence="5" id="KW-1185">Reference proteome</keyword>
<evidence type="ECO:0008006" key="6">
    <source>
        <dbReference type="Google" id="ProtNLM"/>
    </source>
</evidence>
<feature type="chain" id="PRO_5040722398" description="Intimal thickness related receptor IRP domain-containing protein" evidence="3">
    <location>
        <begin position="22"/>
        <end position="505"/>
    </location>
</feature>
<proteinExistence type="predicted"/>
<name>A0A9W8EAK5_9FUNG</name>
<protein>
    <recommendedName>
        <fullName evidence="6">Intimal thickness related receptor IRP domain-containing protein</fullName>
    </recommendedName>
</protein>
<keyword evidence="2" id="KW-1133">Transmembrane helix</keyword>
<feature type="transmembrane region" description="Helical" evidence="2">
    <location>
        <begin position="183"/>
        <end position="207"/>
    </location>
</feature>
<dbReference type="Proteomes" id="UP001150925">
    <property type="component" value="Unassembled WGS sequence"/>
</dbReference>
<feature type="region of interest" description="Disordered" evidence="1">
    <location>
        <begin position="307"/>
        <end position="344"/>
    </location>
</feature>